<evidence type="ECO:0000313" key="2">
    <source>
        <dbReference type="EMBL" id="GAA3055327.1"/>
    </source>
</evidence>
<protein>
    <submittedName>
        <fullName evidence="2">Uncharacterized protein</fullName>
    </submittedName>
</protein>
<comment type="caution">
    <text evidence="2">The sequence shown here is derived from an EMBL/GenBank/DDBJ whole genome shotgun (WGS) entry which is preliminary data.</text>
</comment>
<feature type="compositionally biased region" description="Basic and acidic residues" evidence="1">
    <location>
        <begin position="27"/>
        <end position="40"/>
    </location>
</feature>
<proteinExistence type="predicted"/>
<name>A0ABP6LSX0_9ACTN</name>
<reference evidence="3" key="1">
    <citation type="journal article" date="2019" name="Int. J. Syst. Evol. Microbiol.">
        <title>The Global Catalogue of Microorganisms (GCM) 10K type strain sequencing project: providing services to taxonomists for standard genome sequencing and annotation.</title>
        <authorList>
            <consortium name="The Broad Institute Genomics Platform"/>
            <consortium name="The Broad Institute Genome Sequencing Center for Infectious Disease"/>
            <person name="Wu L."/>
            <person name="Ma J."/>
        </authorList>
    </citation>
    <scope>NUCLEOTIDE SEQUENCE [LARGE SCALE GENOMIC DNA]</scope>
    <source>
        <strain evidence="3">JCM 9091</strain>
    </source>
</reference>
<dbReference type="Proteomes" id="UP001501532">
    <property type="component" value="Unassembled WGS sequence"/>
</dbReference>
<keyword evidence="3" id="KW-1185">Reference proteome</keyword>
<organism evidence="2 3">
    <name type="scientific">Streptomyces glomeratus</name>
    <dbReference type="NCBI Taxonomy" id="284452"/>
    <lineage>
        <taxon>Bacteria</taxon>
        <taxon>Bacillati</taxon>
        <taxon>Actinomycetota</taxon>
        <taxon>Actinomycetes</taxon>
        <taxon>Kitasatosporales</taxon>
        <taxon>Streptomycetaceae</taxon>
        <taxon>Streptomyces</taxon>
    </lineage>
</organism>
<sequence length="76" mass="8369">MPSAPGEGAEEAAMTRKEAAAAASVPKRAERESAMSRPFERAVDPAIRRTRQTLRSPVRSCTWLYQFVMRNSVTGS</sequence>
<evidence type="ECO:0000256" key="1">
    <source>
        <dbReference type="SAM" id="MobiDB-lite"/>
    </source>
</evidence>
<gene>
    <name evidence="2" type="ORF">GCM10010448_43440</name>
</gene>
<evidence type="ECO:0000313" key="3">
    <source>
        <dbReference type="Proteomes" id="UP001501532"/>
    </source>
</evidence>
<feature type="region of interest" description="Disordered" evidence="1">
    <location>
        <begin position="1"/>
        <end position="40"/>
    </location>
</feature>
<dbReference type="EMBL" id="BAAAUF010000041">
    <property type="protein sequence ID" value="GAA3055327.1"/>
    <property type="molecule type" value="Genomic_DNA"/>
</dbReference>
<accession>A0ABP6LSX0</accession>